<evidence type="ECO:0000313" key="3">
    <source>
        <dbReference type="RefSeq" id="XP_042631005.1"/>
    </source>
</evidence>
<feature type="region of interest" description="Disordered" evidence="1">
    <location>
        <begin position="6"/>
        <end position="27"/>
    </location>
</feature>
<evidence type="ECO:0000256" key="1">
    <source>
        <dbReference type="SAM" id="MobiDB-lite"/>
    </source>
</evidence>
<dbReference type="Proteomes" id="UP001155660">
    <property type="component" value="Chromosome A18"/>
</dbReference>
<organism evidence="3">
    <name type="scientific">Cyprinus carpio</name>
    <name type="common">Common carp</name>
    <dbReference type="NCBI Taxonomy" id="7962"/>
    <lineage>
        <taxon>Eukaryota</taxon>
        <taxon>Metazoa</taxon>
        <taxon>Chordata</taxon>
        <taxon>Craniata</taxon>
        <taxon>Vertebrata</taxon>
        <taxon>Euteleostomi</taxon>
        <taxon>Actinopterygii</taxon>
        <taxon>Neopterygii</taxon>
        <taxon>Teleostei</taxon>
        <taxon>Ostariophysi</taxon>
        <taxon>Cypriniformes</taxon>
        <taxon>Cyprinidae</taxon>
        <taxon>Cyprininae</taxon>
        <taxon>Cyprinus</taxon>
    </lineage>
</organism>
<gene>
    <name evidence="2 3" type="primary">LOC122148580</name>
</gene>
<name>A0A9Q9Z2U4_CYPCA</name>
<proteinExistence type="predicted"/>
<dbReference type="AlphaFoldDB" id="A0A9Q9Z2U4"/>
<sequence>MAALLASQQMLQQKHAVEEEEERLRKKKEKIDLQTKIAVSMAKVNVYRSAVSEQSTHLEVRRSRKENDGMISSNSIEVASVQVDTHVELQSLPVNSSTRGARNKESYSQLHPVLQPRSITPLQSTASINAQLPRNHSSDALVSRQPTDGEQGNILHLMEKQNEITTMLVQQRNISLLPHRDIVSFDGDPLQYQCFIRSFEEVVEKRANNYGDCFYFLEQYTRGQPRELVRSCQHMASKQGYLKGKGLKEHFGNDVKISSAYTDKVLSWKSIRPEDSKALQDYHLFLRACCNAMEDVRYMKELNLVTNMQIILSKLPFKLRDKWRTVVCDLQENRNEPATFKDIVDFVEKQVKIAIHPLFGNIVEAPLGGRSLIRSKPKGSSFATTVTVTGMEDIRKTNKGVSCLCCGEEHFLNACTVLTKKTHKEKRFSEEKRNLFWLFMHRPY</sequence>
<dbReference type="KEGG" id="ccar:122148580"/>
<dbReference type="PANTHER" id="PTHR47331">
    <property type="entry name" value="PHD-TYPE DOMAIN-CONTAINING PROTEIN"/>
    <property type="match status" value="1"/>
</dbReference>
<dbReference type="OrthoDB" id="8046937at2759"/>
<accession>A0A9Q9Z2U4</accession>
<protein>
    <submittedName>
        <fullName evidence="2 3">Uncharacterized protein LOC122148580</fullName>
    </submittedName>
</protein>
<evidence type="ECO:0000313" key="2">
    <source>
        <dbReference type="RefSeq" id="XP_042631004.1"/>
    </source>
</evidence>
<dbReference type="PANTHER" id="PTHR47331:SF3">
    <property type="match status" value="1"/>
</dbReference>
<dbReference type="RefSeq" id="XP_042631005.1">
    <property type="nucleotide sequence ID" value="XM_042775071.1"/>
</dbReference>
<reference evidence="2 3" key="1">
    <citation type="submission" date="2025-04" db="UniProtKB">
        <authorList>
            <consortium name="RefSeq"/>
        </authorList>
    </citation>
    <scope>IDENTIFICATION</scope>
    <source>
        <tissue evidence="2 3">Muscle</tissue>
    </source>
</reference>
<dbReference type="GeneID" id="122148580"/>
<dbReference type="RefSeq" id="XP_042631004.1">
    <property type="nucleotide sequence ID" value="XM_042775070.1"/>
</dbReference>